<dbReference type="InterPro" id="IPR050490">
    <property type="entry name" value="Bact_solute-bd_prot1"/>
</dbReference>
<dbReference type="EMBL" id="CAJVAS010000016">
    <property type="protein sequence ID" value="CAG7635892.1"/>
    <property type="molecule type" value="Genomic_DNA"/>
</dbReference>
<comment type="caution">
    <text evidence="5">The sequence shown here is derived from an EMBL/GenBank/DDBJ whole genome shotgun (WGS) entry which is preliminary data.</text>
</comment>
<dbReference type="GO" id="GO:0055085">
    <property type="term" value="P:transmembrane transport"/>
    <property type="evidence" value="ECO:0007669"/>
    <property type="project" value="InterPro"/>
</dbReference>
<feature type="signal peptide" evidence="4">
    <location>
        <begin position="1"/>
        <end position="32"/>
    </location>
</feature>
<keyword evidence="3 4" id="KW-0732">Signal</keyword>
<dbReference type="PROSITE" id="PS01037">
    <property type="entry name" value="SBP_BACTERIAL_1"/>
    <property type="match status" value="1"/>
</dbReference>
<dbReference type="Pfam" id="PF01547">
    <property type="entry name" value="SBP_bac_1"/>
    <property type="match status" value="1"/>
</dbReference>
<evidence type="ECO:0000256" key="3">
    <source>
        <dbReference type="ARBA" id="ARBA00022729"/>
    </source>
</evidence>
<keyword evidence="6" id="KW-1185">Reference proteome</keyword>
<protein>
    <recommendedName>
        <fullName evidence="7">Extracellular solute-binding protein</fullName>
    </recommendedName>
</protein>
<evidence type="ECO:0008006" key="7">
    <source>
        <dbReference type="Google" id="ProtNLM"/>
    </source>
</evidence>
<dbReference type="RefSeq" id="WP_218093453.1">
    <property type="nucleotide sequence ID" value="NZ_CAJVAS010000016.1"/>
</dbReference>
<name>A0A916K313_9BACL</name>
<reference evidence="5" key="1">
    <citation type="submission" date="2021-06" db="EMBL/GenBank/DDBJ databases">
        <authorList>
            <person name="Criscuolo A."/>
        </authorList>
    </citation>
    <scope>NUCLEOTIDE SEQUENCE</scope>
    <source>
        <strain evidence="5">CIP111600</strain>
    </source>
</reference>
<comment type="similarity">
    <text evidence="1">Belongs to the bacterial solute-binding protein 1 family.</text>
</comment>
<evidence type="ECO:0000313" key="5">
    <source>
        <dbReference type="EMBL" id="CAG7635892.1"/>
    </source>
</evidence>
<keyword evidence="2" id="KW-0813">Transport</keyword>
<organism evidence="5 6">
    <name type="scientific">Paenibacillus solanacearum</name>
    <dbReference type="NCBI Taxonomy" id="2048548"/>
    <lineage>
        <taxon>Bacteria</taxon>
        <taxon>Bacillati</taxon>
        <taxon>Bacillota</taxon>
        <taxon>Bacilli</taxon>
        <taxon>Bacillales</taxon>
        <taxon>Paenibacillaceae</taxon>
        <taxon>Paenibacillus</taxon>
    </lineage>
</organism>
<proteinExistence type="inferred from homology"/>
<feature type="chain" id="PRO_5038603248" description="Extracellular solute-binding protein" evidence="4">
    <location>
        <begin position="33"/>
        <end position="443"/>
    </location>
</feature>
<dbReference type="PANTHER" id="PTHR43649">
    <property type="entry name" value="ARABINOSE-BINDING PROTEIN-RELATED"/>
    <property type="match status" value="1"/>
</dbReference>
<accession>A0A916K313</accession>
<evidence type="ECO:0000256" key="4">
    <source>
        <dbReference type="SAM" id="SignalP"/>
    </source>
</evidence>
<dbReference type="AlphaFoldDB" id="A0A916K313"/>
<evidence type="ECO:0000256" key="2">
    <source>
        <dbReference type="ARBA" id="ARBA00022448"/>
    </source>
</evidence>
<sequence length="443" mass="49811">MFYTIRRWIRRKALPRGAVSCIRLLCAGAALASMAACSGAPQQPLAAEPPQATKKEPVELVFFSTSGWTKEAFDERFGDAMRRKFPDYTITYIQSSKNVTMDSLITAGTTFDIFWDTYSNTFINLDRYKLQFDMSDLIKKHNVNLNQLDPASINIAKTMSNGKMYALPLVNNTDVLYYNKDIFDKFGVPYPKDGMMRDEVLDIAKRLNRVDGGTAYYGLGLYPSNALAMSPFSIPYIDAKTQTPTIQTDARWKTVFEPLIAAYRTTDNKKMSDPNQFLKTGNMAMFIGLANMFLNFDASGVNWDLATYPLFKEAPGVGPQPLPTMFSITSMSKHPDEAMEVLAYMLTEESQKSLAERAIIPVLQTPAVTRAFGTKSPYPGKNYAAILKYKFAEIPPMTVYDKLAQNIYLKPLEALAKGTTDLNTAFRNIDQETRQMIMQEKAK</sequence>
<evidence type="ECO:0000313" key="6">
    <source>
        <dbReference type="Proteomes" id="UP000693672"/>
    </source>
</evidence>
<dbReference type="InterPro" id="IPR006059">
    <property type="entry name" value="SBP"/>
</dbReference>
<dbReference type="InterPro" id="IPR006061">
    <property type="entry name" value="SBP_1_CS"/>
</dbReference>
<dbReference type="PANTHER" id="PTHR43649:SF12">
    <property type="entry name" value="DIACETYLCHITOBIOSE BINDING PROTEIN DASA"/>
    <property type="match status" value="1"/>
</dbReference>
<evidence type="ECO:0000256" key="1">
    <source>
        <dbReference type="ARBA" id="ARBA00008520"/>
    </source>
</evidence>
<gene>
    <name evidence="5" type="ORF">PAESOLCIP111_03716</name>
</gene>
<dbReference type="Proteomes" id="UP000693672">
    <property type="component" value="Unassembled WGS sequence"/>
</dbReference>